<feature type="compositionally biased region" description="Pro residues" evidence="1">
    <location>
        <begin position="12"/>
        <end position="25"/>
    </location>
</feature>
<keyword evidence="2" id="KW-0472">Membrane</keyword>
<feature type="region of interest" description="Disordered" evidence="1">
    <location>
        <begin position="1"/>
        <end position="63"/>
    </location>
</feature>
<dbReference type="OrthoDB" id="3625154at2"/>
<evidence type="ECO:0000259" key="3">
    <source>
        <dbReference type="Pfam" id="PF14230"/>
    </source>
</evidence>
<feature type="compositionally biased region" description="Low complexity" evidence="1">
    <location>
        <begin position="1"/>
        <end position="11"/>
    </location>
</feature>
<proteinExistence type="predicted"/>
<evidence type="ECO:0000256" key="2">
    <source>
        <dbReference type="SAM" id="Phobius"/>
    </source>
</evidence>
<feature type="transmembrane region" description="Helical" evidence="2">
    <location>
        <begin position="68"/>
        <end position="88"/>
    </location>
</feature>
<gene>
    <name evidence="4" type="ORF">FB471_2894</name>
</gene>
<dbReference type="EMBL" id="VFML01000001">
    <property type="protein sequence ID" value="TQJ03144.1"/>
    <property type="molecule type" value="Genomic_DNA"/>
</dbReference>
<name>A0A542DJF4_AMYCI</name>
<dbReference type="Proteomes" id="UP000320876">
    <property type="component" value="Unassembled WGS sequence"/>
</dbReference>
<sequence>MTQPPNQQPGWWQPPNPPPPAPPAQPGQYGPPGQYGAGFQSQYGGFGAFGAQPSTPPGGKGRRSKRPLLITALAVVVLAGGVVTAWLLGAFRGMAGDVIEPNSLENGVLAVLRESYGEQDVRNPRCPVDQPARNGTTFECTVDVAGEQKTVSIRVLNDKPEVEVGMPR</sequence>
<keyword evidence="2" id="KW-0812">Transmembrane</keyword>
<feature type="domain" description="DUF4333" evidence="3">
    <location>
        <begin position="82"/>
        <end position="158"/>
    </location>
</feature>
<comment type="caution">
    <text evidence="4">The sequence shown here is derived from an EMBL/GenBank/DDBJ whole genome shotgun (WGS) entry which is preliminary data.</text>
</comment>
<evidence type="ECO:0000313" key="4">
    <source>
        <dbReference type="EMBL" id="TQJ03144.1"/>
    </source>
</evidence>
<feature type="compositionally biased region" description="Low complexity" evidence="1">
    <location>
        <begin position="26"/>
        <end position="38"/>
    </location>
</feature>
<dbReference type="AlphaFoldDB" id="A0A542DJF4"/>
<keyword evidence="2" id="KW-1133">Transmembrane helix</keyword>
<protein>
    <submittedName>
        <fullName evidence="4">Uncharacterized protein DUF4333</fullName>
    </submittedName>
</protein>
<evidence type="ECO:0000256" key="1">
    <source>
        <dbReference type="SAM" id="MobiDB-lite"/>
    </source>
</evidence>
<dbReference type="RefSeq" id="WP_141998643.1">
    <property type="nucleotide sequence ID" value="NZ_VFML01000001.1"/>
</dbReference>
<dbReference type="InterPro" id="IPR025637">
    <property type="entry name" value="DUF4333"/>
</dbReference>
<keyword evidence="5" id="KW-1185">Reference proteome</keyword>
<organism evidence="4 5">
    <name type="scientific">Amycolatopsis cihanbeyliensis</name>
    <dbReference type="NCBI Taxonomy" id="1128664"/>
    <lineage>
        <taxon>Bacteria</taxon>
        <taxon>Bacillati</taxon>
        <taxon>Actinomycetota</taxon>
        <taxon>Actinomycetes</taxon>
        <taxon>Pseudonocardiales</taxon>
        <taxon>Pseudonocardiaceae</taxon>
        <taxon>Amycolatopsis</taxon>
    </lineage>
</organism>
<dbReference type="Pfam" id="PF14230">
    <property type="entry name" value="DUF4333"/>
    <property type="match status" value="1"/>
</dbReference>
<evidence type="ECO:0000313" key="5">
    <source>
        <dbReference type="Proteomes" id="UP000320876"/>
    </source>
</evidence>
<accession>A0A542DJF4</accession>
<reference evidence="4 5" key="1">
    <citation type="submission" date="2019-06" db="EMBL/GenBank/DDBJ databases">
        <title>Sequencing the genomes of 1000 actinobacteria strains.</title>
        <authorList>
            <person name="Klenk H.-P."/>
        </authorList>
    </citation>
    <scope>NUCLEOTIDE SEQUENCE [LARGE SCALE GENOMIC DNA]</scope>
    <source>
        <strain evidence="4 5">DSM 45679</strain>
    </source>
</reference>